<evidence type="ECO:0000259" key="4">
    <source>
        <dbReference type="PROSITE" id="PS50011"/>
    </source>
</evidence>
<evidence type="ECO:0000256" key="3">
    <source>
        <dbReference type="PROSITE-ProRule" id="PRU10141"/>
    </source>
</evidence>
<feature type="domain" description="Protein kinase" evidence="4">
    <location>
        <begin position="193"/>
        <end position="448"/>
    </location>
</feature>
<keyword evidence="6" id="KW-1185">Reference proteome</keyword>
<dbReference type="PANTHER" id="PTHR44167:SF24">
    <property type="entry name" value="SERINE_THREONINE-PROTEIN KINASE CHK2"/>
    <property type="match status" value="1"/>
</dbReference>
<protein>
    <submittedName>
        <fullName evidence="5">Kinase-like domain-containing protein</fullName>
    </submittedName>
</protein>
<proteinExistence type="predicted"/>
<comment type="caution">
    <text evidence="5">The sequence shown here is derived from an EMBL/GenBank/DDBJ whole genome shotgun (WGS) entry which is preliminary data.</text>
</comment>
<evidence type="ECO:0000313" key="5">
    <source>
        <dbReference type="EMBL" id="KAK0667068.1"/>
    </source>
</evidence>
<dbReference type="CDD" id="cd00180">
    <property type="entry name" value="PKc"/>
    <property type="match status" value="1"/>
</dbReference>
<dbReference type="Proteomes" id="UP001174997">
    <property type="component" value="Unassembled WGS sequence"/>
</dbReference>
<evidence type="ECO:0000313" key="6">
    <source>
        <dbReference type="Proteomes" id="UP001174997"/>
    </source>
</evidence>
<dbReference type="InterPro" id="IPR011009">
    <property type="entry name" value="Kinase-like_dom_sf"/>
</dbReference>
<accession>A0AA39ZA35</accession>
<feature type="binding site" evidence="3">
    <location>
        <position position="222"/>
    </location>
    <ligand>
        <name>ATP</name>
        <dbReference type="ChEBI" id="CHEBI:30616"/>
    </ligand>
</feature>
<organism evidence="5 6">
    <name type="scientific">Cercophora samala</name>
    <dbReference type="NCBI Taxonomy" id="330535"/>
    <lineage>
        <taxon>Eukaryota</taxon>
        <taxon>Fungi</taxon>
        <taxon>Dikarya</taxon>
        <taxon>Ascomycota</taxon>
        <taxon>Pezizomycotina</taxon>
        <taxon>Sordariomycetes</taxon>
        <taxon>Sordariomycetidae</taxon>
        <taxon>Sordariales</taxon>
        <taxon>Lasiosphaeriaceae</taxon>
        <taxon>Cercophora</taxon>
    </lineage>
</organism>
<dbReference type="AlphaFoldDB" id="A0AA39ZA35"/>
<keyword evidence="5" id="KW-0808">Transferase</keyword>
<dbReference type="Pfam" id="PF00069">
    <property type="entry name" value="Pkinase"/>
    <property type="match status" value="1"/>
</dbReference>
<evidence type="ECO:0000256" key="1">
    <source>
        <dbReference type="ARBA" id="ARBA00022741"/>
    </source>
</evidence>
<dbReference type="SUPFAM" id="SSF56112">
    <property type="entry name" value="Protein kinase-like (PK-like)"/>
    <property type="match status" value="1"/>
</dbReference>
<dbReference type="GO" id="GO:0044773">
    <property type="term" value="P:mitotic DNA damage checkpoint signaling"/>
    <property type="evidence" value="ECO:0007669"/>
    <property type="project" value="TreeGrafter"/>
</dbReference>
<dbReference type="GO" id="GO:0004674">
    <property type="term" value="F:protein serine/threonine kinase activity"/>
    <property type="evidence" value="ECO:0007669"/>
    <property type="project" value="TreeGrafter"/>
</dbReference>
<keyword evidence="1 3" id="KW-0547">Nucleotide-binding</keyword>
<dbReference type="PANTHER" id="PTHR44167">
    <property type="entry name" value="OVARIAN-SPECIFIC SERINE/THREONINE-PROTEIN KINASE LOK-RELATED"/>
    <property type="match status" value="1"/>
</dbReference>
<reference evidence="5" key="1">
    <citation type="submission" date="2023-06" db="EMBL/GenBank/DDBJ databases">
        <title>Genome-scale phylogeny and comparative genomics of the fungal order Sordariales.</title>
        <authorList>
            <consortium name="Lawrence Berkeley National Laboratory"/>
            <person name="Hensen N."/>
            <person name="Bonometti L."/>
            <person name="Westerberg I."/>
            <person name="Brannstrom I.O."/>
            <person name="Guillou S."/>
            <person name="Cros-Aarteil S."/>
            <person name="Calhoun S."/>
            <person name="Haridas S."/>
            <person name="Kuo A."/>
            <person name="Mondo S."/>
            <person name="Pangilinan J."/>
            <person name="Riley R."/>
            <person name="Labutti K."/>
            <person name="Andreopoulos B."/>
            <person name="Lipzen A."/>
            <person name="Chen C."/>
            <person name="Yanf M."/>
            <person name="Daum C."/>
            <person name="Ng V."/>
            <person name="Clum A."/>
            <person name="Steindorff A."/>
            <person name="Ohm R."/>
            <person name="Martin F."/>
            <person name="Silar P."/>
            <person name="Natvig D."/>
            <person name="Lalanne C."/>
            <person name="Gautier V."/>
            <person name="Ament-Velasquez S.L."/>
            <person name="Kruys A."/>
            <person name="Hutchinson M.I."/>
            <person name="Powell A.J."/>
            <person name="Barry K."/>
            <person name="Miller A.N."/>
            <person name="Grigoriev I.V."/>
            <person name="Debuchy R."/>
            <person name="Gladieux P."/>
            <person name="Thoren M.H."/>
            <person name="Johannesson H."/>
        </authorList>
    </citation>
    <scope>NUCLEOTIDE SEQUENCE</scope>
    <source>
        <strain evidence="5">CBS 307.81</strain>
    </source>
</reference>
<dbReference type="PROSITE" id="PS00108">
    <property type="entry name" value="PROTEIN_KINASE_ST"/>
    <property type="match status" value="1"/>
</dbReference>
<dbReference type="EMBL" id="JAULSY010000077">
    <property type="protein sequence ID" value="KAK0667068.1"/>
    <property type="molecule type" value="Genomic_DNA"/>
</dbReference>
<dbReference type="SMART" id="SM00220">
    <property type="entry name" value="S_TKc"/>
    <property type="match status" value="1"/>
</dbReference>
<dbReference type="PROSITE" id="PS50011">
    <property type="entry name" value="PROTEIN_KINASE_DOM"/>
    <property type="match status" value="1"/>
</dbReference>
<keyword evidence="5" id="KW-0418">Kinase</keyword>
<keyword evidence="2 3" id="KW-0067">ATP-binding</keyword>
<dbReference type="GO" id="GO:0005524">
    <property type="term" value="F:ATP binding"/>
    <property type="evidence" value="ECO:0007669"/>
    <property type="project" value="UniProtKB-UniRule"/>
</dbReference>
<gene>
    <name evidence="5" type="ORF">QBC41DRAFT_141733</name>
</gene>
<name>A0AA39ZA35_9PEZI</name>
<dbReference type="InterPro" id="IPR000719">
    <property type="entry name" value="Prot_kinase_dom"/>
</dbReference>
<dbReference type="Gene3D" id="1.10.510.10">
    <property type="entry name" value="Transferase(Phosphotransferase) domain 1"/>
    <property type="match status" value="1"/>
</dbReference>
<dbReference type="InterPro" id="IPR008271">
    <property type="entry name" value="Ser/Thr_kinase_AS"/>
</dbReference>
<dbReference type="GO" id="GO:0005634">
    <property type="term" value="C:nucleus"/>
    <property type="evidence" value="ECO:0007669"/>
    <property type="project" value="TreeGrafter"/>
</dbReference>
<dbReference type="PROSITE" id="PS00107">
    <property type="entry name" value="PROTEIN_KINASE_ATP"/>
    <property type="match status" value="1"/>
</dbReference>
<evidence type="ECO:0000256" key="2">
    <source>
        <dbReference type="ARBA" id="ARBA00022840"/>
    </source>
</evidence>
<dbReference type="InterPro" id="IPR017441">
    <property type="entry name" value="Protein_kinase_ATP_BS"/>
</dbReference>
<sequence>MMDGTPYPPAGPRFRLVPIDDAAHYAVSLPENYEGGCQSYDEDNNLIGLLIDFSDPGKTVYTLGRFGHNADPPDIHLAEQRSRRGSTSFRCSPLHASFQLIPETGAVLLWDHTSSHSVEPLAGPNSWGIKFRGESSQRSVLIARGINSQVVFGASGREKLCHFDIQWLNDGMYDFHVDEPYYVGPQDSRMKRYVQNKRLGGGSYGTVYSALDAETGKMIAVKRFHNLSGKRLAFATREVDNLKKKALREHPHILRIIDSAGGGSKDNWGEILMPLKEGNLKDLCDAMTEQERWELSHVVLYQMLLALECLANNDVVHRDVKPDNILYERAQDGSYIFCLGDFGLSNDPERAITAAGTEPFMAPEVYNRQKQTTKIDIWSLFATIVWMRNSQFMDVCARSGGADLHAWIISVSKTQGYEAIQTMASHDYKKRPSARRQLDILEAGQFELEEEQNPSDILAAQFAAMGFQGGSAASYGSDASTFAASSPERPYYEPYTTGLYYGNPSHTNGQAVYAPPPMGSSEAPRNQGMHGLVSSWGNSPYGPLQSQGSDEGTVIPDTPTAAPTIAEDDGFMYEEYMEERRRMKGKNRGGI</sequence>